<gene>
    <name evidence="1" type="ORF">AHMF7616_02360</name>
</gene>
<dbReference type="AlphaFoldDB" id="A0A369QH42"/>
<accession>A0A369QH42</accession>
<sequence length="41" mass="4834">MRTFAFSSLLIIGTLSLFLKSWMDTEEIQINLTEEDIHLYL</sequence>
<proteinExistence type="predicted"/>
<dbReference type="Proteomes" id="UP000253919">
    <property type="component" value="Unassembled WGS sequence"/>
</dbReference>
<evidence type="ECO:0000313" key="1">
    <source>
        <dbReference type="EMBL" id="RDC63752.1"/>
    </source>
</evidence>
<reference evidence="1 2" key="1">
    <citation type="submission" date="2018-04" db="EMBL/GenBank/DDBJ databases">
        <title>Adhaeribacter sp. HMF7616 genome sequencing and assembly.</title>
        <authorList>
            <person name="Kang H."/>
            <person name="Kang J."/>
            <person name="Cha I."/>
            <person name="Kim H."/>
            <person name="Joh K."/>
        </authorList>
    </citation>
    <scope>NUCLEOTIDE SEQUENCE [LARGE SCALE GENOMIC DNA]</scope>
    <source>
        <strain evidence="1 2">HMF7616</strain>
    </source>
</reference>
<dbReference type="EMBL" id="QASA01000001">
    <property type="protein sequence ID" value="RDC63752.1"/>
    <property type="molecule type" value="Genomic_DNA"/>
</dbReference>
<evidence type="ECO:0000313" key="2">
    <source>
        <dbReference type="Proteomes" id="UP000253919"/>
    </source>
</evidence>
<organism evidence="1 2">
    <name type="scientific">Adhaeribacter pallidiroseus</name>
    <dbReference type="NCBI Taxonomy" id="2072847"/>
    <lineage>
        <taxon>Bacteria</taxon>
        <taxon>Pseudomonadati</taxon>
        <taxon>Bacteroidota</taxon>
        <taxon>Cytophagia</taxon>
        <taxon>Cytophagales</taxon>
        <taxon>Hymenobacteraceae</taxon>
        <taxon>Adhaeribacter</taxon>
    </lineage>
</organism>
<name>A0A369QH42_9BACT</name>
<dbReference type="RefSeq" id="WP_262511723.1">
    <property type="nucleotide sequence ID" value="NZ_QASA01000001.1"/>
</dbReference>
<keyword evidence="2" id="KW-1185">Reference proteome</keyword>
<comment type="caution">
    <text evidence="1">The sequence shown here is derived from an EMBL/GenBank/DDBJ whole genome shotgun (WGS) entry which is preliminary data.</text>
</comment>
<protein>
    <submittedName>
        <fullName evidence="1">Uncharacterized protein</fullName>
    </submittedName>
</protein>